<dbReference type="AlphaFoldDB" id="A0A165CX67"/>
<dbReference type="Proteomes" id="UP000076871">
    <property type="component" value="Unassembled WGS sequence"/>
</dbReference>
<gene>
    <name evidence="1" type="ORF">LAESUDRAFT_611966</name>
</gene>
<dbReference type="RefSeq" id="XP_040761378.1">
    <property type="nucleotide sequence ID" value="XM_040903173.1"/>
</dbReference>
<organism evidence="1 2">
    <name type="scientific">Laetiporus sulphureus 93-53</name>
    <dbReference type="NCBI Taxonomy" id="1314785"/>
    <lineage>
        <taxon>Eukaryota</taxon>
        <taxon>Fungi</taxon>
        <taxon>Dikarya</taxon>
        <taxon>Basidiomycota</taxon>
        <taxon>Agaricomycotina</taxon>
        <taxon>Agaricomycetes</taxon>
        <taxon>Polyporales</taxon>
        <taxon>Laetiporus</taxon>
    </lineage>
</organism>
<reference evidence="1 2" key="1">
    <citation type="journal article" date="2016" name="Mol. Biol. Evol.">
        <title>Comparative Genomics of Early-Diverging Mushroom-Forming Fungi Provides Insights into the Origins of Lignocellulose Decay Capabilities.</title>
        <authorList>
            <person name="Nagy L.G."/>
            <person name="Riley R."/>
            <person name="Tritt A."/>
            <person name="Adam C."/>
            <person name="Daum C."/>
            <person name="Floudas D."/>
            <person name="Sun H."/>
            <person name="Yadav J.S."/>
            <person name="Pangilinan J."/>
            <person name="Larsson K.H."/>
            <person name="Matsuura K."/>
            <person name="Barry K."/>
            <person name="Labutti K."/>
            <person name="Kuo R."/>
            <person name="Ohm R.A."/>
            <person name="Bhattacharya S.S."/>
            <person name="Shirouzu T."/>
            <person name="Yoshinaga Y."/>
            <person name="Martin F.M."/>
            <person name="Grigoriev I.V."/>
            <person name="Hibbett D.S."/>
        </authorList>
    </citation>
    <scope>NUCLEOTIDE SEQUENCE [LARGE SCALE GENOMIC DNA]</scope>
    <source>
        <strain evidence="1 2">93-53</strain>
    </source>
</reference>
<sequence>GESPLASESNVKPLPPYLRWLGLWLDRTLSFEHHIRVMAARAQSRVIALHQLANTQRGISVAQARLLYLSTVLPVLTFG</sequence>
<dbReference type="OrthoDB" id="2804491at2759"/>
<accession>A0A165CX67</accession>
<feature type="non-terminal residue" evidence="1">
    <location>
        <position position="1"/>
    </location>
</feature>
<dbReference type="GeneID" id="63820204"/>
<dbReference type="EMBL" id="KV427642">
    <property type="protein sequence ID" value="KZT03638.1"/>
    <property type="molecule type" value="Genomic_DNA"/>
</dbReference>
<protein>
    <submittedName>
        <fullName evidence="1">Uncharacterized protein</fullName>
    </submittedName>
</protein>
<evidence type="ECO:0000313" key="2">
    <source>
        <dbReference type="Proteomes" id="UP000076871"/>
    </source>
</evidence>
<evidence type="ECO:0000313" key="1">
    <source>
        <dbReference type="EMBL" id="KZT03638.1"/>
    </source>
</evidence>
<proteinExistence type="predicted"/>
<keyword evidence="2" id="KW-1185">Reference proteome</keyword>
<dbReference type="InParanoid" id="A0A165CX67"/>
<feature type="non-terminal residue" evidence="1">
    <location>
        <position position="79"/>
    </location>
</feature>
<name>A0A165CX67_9APHY</name>